<feature type="compositionally biased region" description="Basic and acidic residues" evidence="1">
    <location>
        <begin position="202"/>
        <end position="211"/>
    </location>
</feature>
<feature type="region of interest" description="Disordered" evidence="1">
    <location>
        <begin position="108"/>
        <end position="128"/>
    </location>
</feature>
<evidence type="ECO:0000313" key="2">
    <source>
        <dbReference type="EMBL" id="AKM82287.1"/>
    </source>
</evidence>
<dbReference type="KEGG" id="bbgw:UT28_C0001G0482"/>
<dbReference type="STRING" id="1618337.UT28_C0001G0482"/>
<feature type="compositionally biased region" description="Polar residues" evidence="1">
    <location>
        <begin position="431"/>
        <end position="440"/>
    </location>
</feature>
<reference evidence="2 3" key="1">
    <citation type="journal article" date="2015" name="Nature">
        <title>rRNA introns, odd ribosomes, and small enigmatic genomes across a large radiation of phyla.</title>
        <authorList>
            <person name="Brown C.T."/>
            <person name="Hug L.A."/>
            <person name="Thomas B.C."/>
            <person name="Sharon I."/>
            <person name="Castelle C.J."/>
            <person name="Singh A."/>
            <person name="Wilkins M.J."/>
            <person name="Williams K.H."/>
            <person name="Banfield J.F."/>
        </authorList>
    </citation>
    <scope>NUCLEOTIDE SEQUENCE [LARGE SCALE GENOMIC DNA]</scope>
</reference>
<sequence>MSELLIVNNRNGTKTYVTRGSAVAVIRVGGNAASVESKTAQAGSSSVDIINACARHAAAVLGNRVEAAEKVVETFKVEAPVETVVTTVPETTLVETIEKPVIELPEEPVSVETDEEPAPTSDSSMQISAEEEVRNERLQMLRELAIGIGYNLSEDQARDLSVCPDYTDEWALESLRKLKTETSVPIDTETPVAGGNNEASDELSRRRADFRERTGETKRELISKIARQVGYEPTEEQVAYILSWAEFSGKAVRGLLVFEKTLADLRAACEAAGTRAFNGRNLTRMIISRQNTGHPIMIEQMVAVIKECDGILGDIEAKFALDKSDGIVAEAQTDQIADDTVTVQAEDQTAPVNQSLAEDDAVQDVINQLADAGINSVNELLTVASNTDELKSFLEEYDLDEKAIQDLAAILFPIGKKEEEKQEPVAGSTEPPANNEESIVSSPLEMGLKLGLERDDAEFLEKAGLSPHGFLDATGRNKDRGRVQQNLGLRKAEVLALRRRIQQALDSAEQAGETA</sequence>
<proteinExistence type="predicted"/>
<feature type="region of interest" description="Disordered" evidence="1">
    <location>
        <begin position="419"/>
        <end position="440"/>
    </location>
</feature>
<dbReference type="Proteomes" id="UP000035648">
    <property type="component" value="Chromosome"/>
</dbReference>
<evidence type="ECO:0000313" key="3">
    <source>
        <dbReference type="Proteomes" id="UP000035648"/>
    </source>
</evidence>
<organism evidence="2 3">
    <name type="scientific">Berkelbacteria bacterium GW2011_GWE1_39_12</name>
    <dbReference type="NCBI Taxonomy" id="1618337"/>
    <lineage>
        <taxon>Bacteria</taxon>
        <taxon>Candidatus Berkelbacteria</taxon>
    </lineage>
</organism>
<protein>
    <submittedName>
        <fullName evidence="2">Uncharacterized protein</fullName>
    </submittedName>
</protein>
<dbReference type="AlphaFoldDB" id="A0A0G4B5L5"/>
<dbReference type="EMBL" id="CP011213">
    <property type="protein sequence ID" value="AKM82287.1"/>
    <property type="molecule type" value="Genomic_DNA"/>
</dbReference>
<accession>A0A0G4B5L5</accession>
<evidence type="ECO:0000256" key="1">
    <source>
        <dbReference type="SAM" id="MobiDB-lite"/>
    </source>
</evidence>
<feature type="region of interest" description="Disordered" evidence="1">
    <location>
        <begin position="186"/>
        <end position="211"/>
    </location>
</feature>
<name>A0A0G4B5L5_9BACT</name>
<gene>
    <name evidence="2" type="ORF">UT28_C0001G0482</name>
</gene>